<evidence type="ECO:0000313" key="2">
    <source>
        <dbReference type="Proteomes" id="UP000593567"/>
    </source>
</evidence>
<proteinExistence type="predicted"/>
<name>A0A7J7KGC9_BUGNE</name>
<gene>
    <name evidence="1" type="ORF">EB796_003984</name>
</gene>
<keyword evidence="2" id="KW-1185">Reference proteome</keyword>
<dbReference type="EMBL" id="VXIV02000527">
    <property type="protein sequence ID" value="KAF6037722.1"/>
    <property type="molecule type" value="Genomic_DNA"/>
</dbReference>
<dbReference type="AlphaFoldDB" id="A0A7J7KGC9"/>
<sequence>MLPFEEFSSNKVMHGTEWFVRLSSNTKIPVSLVTKSTNLYVHCTVCFTTKVVLKNATKVDFSLTTSVDNNLTTRVDVNLITK</sequence>
<protein>
    <submittedName>
        <fullName evidence="1">Uncharacterized protein</fullName>
    </submittedName>
</protein>
<dbReference type="Proteomes" id="UP000593567">
    <property type="component" value="Unassembled WGS sequence"/>
</dbReference>
<reference evidence="1" key="1">
    <citation type="submission" date="2020-06" db="EMBL/GenBank/DDBJ databases">
        <title>Draft genome of Bugula neritina, a colonial animal packing powerful symbionts and potential medicines.</title>
        <authorList>
            <person name="Rayko M."/>
        </authorList>
    </citation>
    <scope>NUCLEOTIDE SEQUENCE [LARGE SCALE GENOMIC DNA]</scope>
    <source>
        <strain evidence="1">Kwan_BN1</strain>
    </source>
</reference>
<evidence type="ECO:0000313" key="1">
    <source>
        <dbReference type="EMBL" id="KAF6037722.1"/>
    </source>
</evidence>
<accession>A0A7J7KGC9</accession>
<comment type="caution">
    <text evidence="1">The sequence shown here is derived from an EMBL/GenBank/DDBJ whole genome shotgun (WGS) entry which is preliminary data.</text>
</comment>
<organism evidence="1 2">
    <name type="scientific">Bugula neritina</name>
    <name type="common">Brown bryozoan</name>
    <name type="synonym">Sertularia neritina</name>
    <dbReference type="NCBI Taxonomy" id="10212"/>
    <lineage>
        <taxon>Eukaryota</taxon>
        <taxon>Metazoa</taxon>
        <taxon>Spiralia</taxon>
        <taxon>Lophotrochozoa</taxon>
        <taxon>Bryozoa</taxon>
        <taxon>Gymnolaemata</taxon>
        <taxon>Cheilostomatida</taxon>
        <taxon>Flustrina</taxon>
        <taxon>Buguloidea</taxon>
        <taxon>Bugulidae</taxon>
        <taxon>Bugula</taxon>
    </lineage>
</organism>